<dbReference type="InterPro" id="IPR026866">
    <property type="entry name" value="CR006_AAA"/>
</dbReference>
<feature type="domain" description="Protein CR006 P-loop" evidence="2">
    <location>
        <begin position="40"/>
        <end position="735"/>
    </location>
</feature>
<dbReference type="SUPFAM" id="SSF52540">
    <property type="entry name" value="P-loop containing nucleoside triphosphate hydrolases"/>
    <property type="match status" value="1"/>
</dbReference>
<dbReference type="HOGENOM" id="CLU_337980_0_0_9"/>
<dbReference type="InterPro" id="IPR027417">
    <property type="entry name" value="P-loop_NTPase"/>
</dbReference>
<dbReference type="eggNOG" id="COG4694">
    <property type="taxonomic scope" value="Bacteria"/>
</dbReference>
<dbReference type="Proteomes" id="UP000003195">
    <property type="component" value="Unassembled WGS sequence"/>
</dbReference>
<proteinExistence type="predicted"/>
<evidence type="ECO:0000256" key="1">
    <source>
        <dbReference type="SAM" id="Coils"/>
    </source>
</evidence>
<organism evidence="3 4">
    <name type="scientific">Megasphaera micronuciformis F0359</name>
    <dbReference type="NCBI Taxonomy" id="706434"/>
    <lineage>
        <taxon>Bacteria</taxon>
        <taxon>Bacillati</taxon>
        <taxon>Bacillota</taxon>
        <taxon>Negativicutes</taxon>
        <taxon>Veillonellales</taxon>
        <taxon>Veillonellaceae</taxon>
        <taxon>Megasphaera</taxon>
    </lineage>
</organism>
<dbReference type="STRING" id="706434.HMPREF9429_01023"/>
<keyword evidence="4" id="KW-1185">Reference proteome</keyword>
<reference evidence="3 4" key="1">
    <citation type="submission" date="2010-08" db="EMBL/GenBank/DDBJ databases">
        <authorList>
            <person name="Weinstock G."/>
            <person name="Sodergren E."/>
            <person name="Clifton S."/>
            <person name="Fulton L."/>
            <person name="Fulton B."/>
            <person name="Courtney L."/>
            <person name="Fronick C."/>
            <person name="Harrison M."/>
            <person name="Strong C."/>
            <person name="Farmer C."/>
            <person name="Delahaunty K."/>
            <person name="Markovic C."/>
            <person name="Hall O."/>
            <person name="Minx P."/>
            <person name="Tomlinson C."/>
            <person name="Mitreva M."/>
            <person name="Hou S."/>
            <person name="Chen J."/>
            <person name="Wollam A."/>
            <person name="Pepin K.H."/>
            <person name="Johnson M."/>
            <person name="Bhonagiri V."/>
            <person name="Zhang X."/>
            <person name="Suruliraj S."/>
            <person name="Warren W."/>
            <person name="Chinwalla A."/>
            <person name="Mardis E.R."/>
            <person name="Wilson R.K."/>
        </authorList>
    </citation>
    <scope>NUCLEOTIDE SEQUENCE [LARGE SCALE GENOMIC DNA]</scope>
    <source>
        <strain evidence="3 4">F0359</strain>
    </source>
</reference>
<name>E2ZCR9_9FIRM</name>
<protein>
    <recommendedName>
        <fullName evidence="2">Protein CR006 P-loop domain-containing protein</fullName>
    </recommendedName>
</protein>
<evidence type="ECO:0000313" key="4">
    <source>
        <dbReference type="Proteomes" id="UP000003195"/>
    </source>
</evidence>
<gene>
    <name evidence="3" type="ORF">HMPREF9429_01023</name>
</gene>
<accession>E2ZCR9</accession>
<dbReference type="Gene3D" id="3.40.50.300">
    <property type="entry name" value="P-loop containing nucleotide triphosphate hydrolases"/>
    <property type="match status" value="2"/>
</dbReference>
<evidence type="ECO:0000313" key="3">
    <source>
        <dbReference type="EMBL" id="EFQ03840.1"/>
    </source>
</evidence>
<dbReference type="Pfam" id="PF13166">
    <property type="entry name" value="AAA_13"/>
    <property type="match status" value="1"/>
</dbReference>
<feature type="coiled-coil region" evidence="1">
    <location>
        <begin position="388"/>
        <end position="415"/>
    </location>
</feature>
<feature type="coiled-coil region" evidence="1">
    <location>
        <begin position="455"/>
        <end position="493"/>
    </location>
</feature>
<comment type="caution">
    <text evidence="3">The sequence shown here is derived from an EMBL/GenBank/DDBJ whole genome shotgun (WGS) entry which is preliminary data.</text>
</comment>
<sequence>MIGAKIVIKDILGLKIEGRNFADSKNLGLFNSEKGYVKATLLYGRNGAGKSTIAKAVRLITGNADDKDISANFYNRDNEKVTLSGTDNIFVFDEKFVEENVRIEGNLESIAILGEQVSLTQEIGEVKKKLDEARKLVESRDREFQEYIDKKNPKAPQLYHDRICEILRGDDGWAGRDRKIKNNKTNTPVKDDTYEKFIELEPEKEKKDLDADFESTLKKLEAARDGCNKIAEEIPTVPESYKQDTVTLANKLIKEKIEKPELSDREKILLDLVTGGKSVELQEREKCLSDKNNTFCPYCLQDLTVDYKEKLVRKIQKVLTDKVKNHQVQLKNLKYNKLEFDLSFFSSLKSYQQCDELLKKINDTIDTNNEIIQKKIDNPYVPLNDKDISNVAELIKKLNTKLDNLKKEKDIHNTKVGDIEGYKNTLTDINEQLAYYEIIKDCEQFKIQKIEYDKAKKCLDEAKSYKDEQEEVLKELNEKRKNFKIAIDVINKALQYIFFTENRLAIKSDGDSYKVLSNGEMVSPQQISVGERNILGLCYFFAKIMEKRDENSVYGDENLLIIDDPISSYDFENRVGILSFLKFELAQILNGNKYSRAIVMTHDLSTLFEVTDIFKELGDEWKQKFKKINPEYCTLELKDCRLICIDTKGKKEYTELLTQVYRYGSDESHDNDIVIGNVMRQVLEAFSTFEYRHGIAKVSTDDKILSQIPPVYIDYFKNLMYRLVLHGGSHKEEQVKKLNINFFSVISPEEKRRTAKDIICFMYLLNKAHVLAHLKEINNVEVIIDKWIKDLEKSVVVM</sequence>
<dbReference type="EMBL" id="AECS01000037">
    <property type="protein sequence ID" value="EFQ03840.1"/>
    <property type="molecule type" value="Genomic_DNA"/>
</dbReference>
<dbReference type="AlphaFoldDB" id="E2ZCR9"/>
<keyword evidence="1" id="KW-0175">Coiled coil</keyword>
<evidence type="ECO:0000259" key="2">
    <source>
        <dbReference type="Pfam" id="PF13166"/>
    </source>
</evidence>